<name>A0A848QS40_9SPHN</name>
<proteinExistence type="predicted"/>
<evidence type="ECO:0000259" key="2">
    <source>
        <dbReference type="Pfam" id="PF13472"/>
    </source>
</evidence>
<organism evidence="3 4">
    <name type="scientific">Pontixanthobacter rizhaonensis</name>
    <dbReference type="NCBI Taxonomy" id="2730337"/>
    <lineage>
        <taxon>Bacteria</taxon>
        <taxon>Pseudomonadati</taxon>
        <taxon>Pseudomonadota</taxon>
        <taxon>Alphaproteobacteria</taxon>
        <taxon>Sphingomonadales</taxon>
        <taxon>Erythrobacteraceae</taxon>
        <taxon>Pontixanthobacter</taxon>
    </lineage>
</organism>
<sequence length="234" mass="25156">MKHSRLSIVPSVFALALLAACSDEPATAPAGEAGQASDAAIEQPVMGPERRVLAFGNSLFAGYNVAPEDSYPAKLEVALRAQGINARVVKAGVSGDTTAAGLQRLTFTLDAQEEKPELFILELGGNDLLRGIQPEQTRANIAAMLDELKKREIPVLLMGMRAPPNYGPEYQKQFDALYPELAEEYGTALVPFFLESIYDKPEMIQSDRIHPTEAGIEALVGATLSAVEETLPDS</sequence>
<feature type="signal peptide" evidence="1">
    <location>
        <begin position="1"/>
        <end position="19"/>
    </location>
</feature>
<evidence type="ECO:0000313" key="3">
    <source>
        <dbReference type="EMBL" id="NMW31928.1"/>
    </source>
</evidence>
<comment type="caution">
    <text evidence="3">The sequence shown here is derived from an EMBL/GenBank/DDBJ whole genome shotgun (WGS) entry which is preliminary data.</text>
</comment>
<dbReference type="Gene3D" id="3.40.50.1110">
    <property type="entry name" value="SGNH hydrolase"/>
    <property type="match status" value="1"/>
</dbReference>
<dbReference type="RefSeq" id="WP_170011878.1">
    <property type="nucleotide sequence ID" value="NZ_JABCRE010000002.1"/>
</dbReference>
<evidence type="ECO:0000313" key="4">
    <source>
        <dbReference type="Proteomes" id="UP000561181"/>
    </source>
</evidence>
<dbReference type="InterPro" id="IPR013830">
    <property type="entry name" value="SGNH_hydro"/>
</dbReference>
<dbReference type="PANTHER" id="PTHR30383:SF24">
    <property type="entry name" value="THIOESTERASE 1_PROTEASE 1_LYSOPHOSPHOLIPASE L1"/>
    <property type="match status" value="1"/>
</dbReference>
<dbReference type="GO" id="GO:0004622">
    <property type="term" value="F:phosphatidylcholine lysophospholipase activity"/>
    <property type="evidence" value="ECO:0007669"/>
    <property type="project" value="TreeGrafter"/>
</dbReference>
<dbReference type="InterPro" id="IPR051532">
    <property type="entry name" value="Ester_Hydrolysis_Enzymes"/>
</dbReference>
<keyword evidence="4" id="KW-1185">Reference proteome</keyword>
<evidence type="ECO:0000256" key="1">
    <source>
        <dbReference type="SAM" id="SignalP"/>
    </source>
</evidence>
<dbReference type="PANTHER" id="PTHR30383">
    <property type="entry name" value="THIOESTERASE 1/PROTEASE 1/LYSOPHOSPHOLIPASE L1"/>
    <property type="match status" value="1"/>
</dbReference>
<reference evidence="3 4" key="1">
    <citation type="submission" date="2020-04" db="EMBL/GenBank/DDBJ databases">
        <authorList>
            <person name="Liu A."/>
        </authorList>
    </citation>
    <scope>NUCLEOTIDE SEQUENCE [LARGE SCALE GENOMIC DNA]</scope>
    <source>
        <strain evidence="3 4">RZ02</strain>
    </source>
</reference>
<dbReference type="PROSITE" id="PS51257">
    <property type="entry name" value="PROKAR_LIPOPROTEIN"/>
    <property type="match status" value="1"/>
</dbReference>
<gene>
    <name evidence="3" type="ORF">HKD42_07640</name>
</gene>
<feature type="chain" id="PRO_5033013773" evidence="1">
    <location>
        <begin position="20"/>
        <end position="234"/>
    </location>
</feature>
<feature type="domain" description="SGNH hydrolase-type esterase" evidence="2">
    <location>
        <begin position="54"/>
        <end position="215"/>
    </location>
</feature>
<dbReference type="AlphaFoldDB" id="A0A848QS40"/>
<accession>A0A848QS40</accession>
<dbReference type="CDD" id="cd01822">
    <property type="entry name" value="Lysophospholipase_L1_like"/>
    <property type="match status" value="1"/>
</dbReference>
<dbReference type="Proteomes" id="UP000561181">
    <property type="component" value="Unassembled WGS sequence"/>
</dbReference>
<protein>
    <submittedName>
        <fullName evidence="3">Arylesterase</fullName>
    </submittedName>
</protein>
<keyword evidence="1" id="KW-0732">Signal</keyword>
<dbReference type="EMBL" id="JABCRE010000002">
    <property type="protein sequence ID" value="NMW31928.1"/>
    <property type="molecule type" value="Genomic_DNA"/>
</dbReference>
<dbReference type="InterPro" id="IPR036514">
    <property type="entry name" value="SGNH_hydro_sf"/>
</dbReference>
<dbReference type="Pfam" id="PF13472">
    <property type="entry name" value="Lipase_GDSL_2"/>
    <property type="match status" value="1"/>
</dbReference>
<dbReference type="SUPFAM" id="SSF52266">
    <property type="entry name" value="SGNH hydrolase"/>
    <property type="match status" value="1"/>
</dbReference>